<dbReference type="InterPro" id="IPR013320">
    <property type="entry name" value="ConA-like_dom_sf"/>
</dbReference>
<dbReference type="InterPro" id="IPR002172">
    <property type="entry name" value="LDrepeatLR_classA_rpt"/>
</dbReference>
<dbReference type="InterPro" id="IPR023415">
    <property type="entry name" value="LDLR_class-A_CS"/>
</dbReference>
<name>A0A9Q0MDH6_BLOTA</name>
<dbReference type="InterPro" id="IPR051560">
    <property type="entry name" value="MAM_domain-containing"/>
</dbReference>
<feature type="chain" id="PRO_5040231461" description="MAM domain-containing protein" evidence="4">
    <location>
        <begin position="20"/>
        <end position="2771"/>
    </location>
</feature>
<organism evidence="6 7">
    <name type="scientific">Blomia tropicalis</name>
    <name type="common">Mite</name>
    <dbReference type="NCBI Taxonomy" id="40697"/>
    <lineage>
        <taxon>Eukaryota</taxon>
        <taxon>Metazoa</taxon>
        <taxon>Ecdysozoa</taxon>
        <taxon>Arthropoda</taxon>
        <taxon>Chelicerata</taxon>
        <taxon>Arachnida</taxon>
        <taxon>Acari</taxon>
        <taxon>Acariformes</taxon>
        <taxon>Sarcoptiformes</taxon>
        <taxon>Astigmata</taxon>
        <taxon>Glycyphagoidea</taxon>
        <taxon>Echimyopodidae</taxon>
        <taxon>Blomia</taxon>
    </lineage>
</organism>
<dbReference type="CDD" id="cd00112">
    <property type="entry name" value="LDLa"/>
    <property type="match status" value="4"/>
</dbReference>
<protein>
    <recommendedName>
        <fullName evidence="5">MAM domain-containing protein</fullName>
    </recommendedName>
</protein>
<comment type="caution">
    <text evidence="2">Lacks conserved residue(s) required for the propagation of feature annotation.</text>
</comment>
<feature type="domain" description="MAM" evidence="5">
    <location>
        <begin position="2059"/>
        <end position="2238"/>
    </location>
</feature>
<dbReference type="SUPFAM" id="SSF57424">
    <property type="entry name" value="LDL receptor-like module"/>
    <property type="match status" value="4"/>
</dbReference>
<sequence>MFILWTYLFLLIIVLIVKNSNITIDAQTINPNKTLDCNFESGTICNWLDTRSSFRVTKPNEIIPSTVFPPTEDVTKSSAYGSFLYLSNSANLWEHTEIQARNPFETNEHICFQFYYYLYAFQNSWIRLQMTTVISFVPIAPFDTFHLETKLQDGVMAIDDITVHSGRCNSTSKIKTGCDFESNSKCIFQPTFIGSDNKWKIYSALNIGKDYTDHTTRTKDGHFYGIDFDHLDHKNYSTKYLISANKLNGKDFRCFRFSYFLNNVEPNVTLYYQVLSSVDNYVPEWKKQWQITGSTIGMWFTHQQDLPVDDNVTILMGIKGLDDSKNHGKVFVDDFVLGSEICRDEMICTFDFGNTCTLEPILGTMIISMDEKYYLTKTPILGILDIAFLTKCADEMWQVYKPKEVESNFVNFDHTYGNLYGKYLLLDMHHVYENARGIMVTERYSLNRFSGTGEMCFRFSVYKPDNKSTIEIYQGESWNVTHGIKIWDMKSLSIDREKNTINSWQEVRLRVKPFYSQSLDLFFYIVGTIHDPSSYIAIDDVEARPIDECRTFDNTPKPISTLSPPISTTFDPEMWFQCKSGKVISIVKRCNWLPDCELGEDEINCGTCEFNDHTICGYTNESTPNYFYKFSDDLTLSIKPIDDISIYSIVANGKGSSNACQLSFEYNYNINSNLKVYIHIPDQSINQVLIWESNYLDLKPNFWNSISVTLRHIRKSYQLLFVAQGNSSDEYQAIGGIRMHQCGPKKPTPNCEAFQCENKVCINNYLVCDYEDDCGDGSDESDQLCKSLMSQDFENGFGDWGQTNNHGWQLKKAITMQDLRNGPTIDHTTNYLPVGSYLFSRNETIDSNIESMIDSPPFMANQNNKQCQIVFYVLQNSINSTLFIRVQNLISGNITLLDYISEVHYVFKRQSFFIPFDSDAIYKIQFVSVMNVTTDQFVVPYIAIDDVTFSNGCLKFNGNLPTTTTKRYSTTKSPICETIKCANSNGKIICVEPNELCNFVNDCADGADEKNCGDCNFNDRNMCGWTNVDIDQNWFALKPAFLAQEPMLNFDADNNEKGGYATIRAATNEKKYVSLESPRINIRTSFECKFQFSYFTIDGSNIKMYVHDPTNPSDSSLLLVYGNGVNVNHWKMVELDLRRRKPPFTILIQADPFAKYDIVRDIGMDSFKFVNCFPSINQTTTTTPSPKNESKMLDCDFETDLCGWMVGVPKGQQSNWYRVDDSTVEPGNDHTSLILPKRRKSGTWLATQANRHMDENSEIDYLISQNPIKPEKTYCFTFWYYFYGVDYDNSLALYLSVSGMVPNNGRGDLRLWWEMNVPKLLGWTHQSIELSNQSIPFYLMFVAYSTPTSSIGLDDIQLIDGKCYKVNPEFCDMENLNQCDWKIKNGWTRRMGKISDHTYNSEIGSYLLSKNDINQTSIMTKSVVSIPSQWHETYESFCLRFYYYMNTIVEDDIIGDNETSIQIKIMNSQSVIEHQNISIYDVFDYGQLMKWTLFSFSFKSKIQNNIQIDGKVFNSNSMLAIDDISITSGSCGVDGSCDFENDMCGWMNHDSTATFYKVLWIRISPKNQFIRGEKLPVDTTTSKAFGHYIFLPKSMHQHAQSSIQSQLINSDSNRKVCFTMNYFARGTNNQTNALILSLIDLSHPSESMFTTLNINTTTTLQWNEFKHQFDNIGSLFYFEIQTPPFRDGILSDIGIDDIKLKFGNCDSNQNPTPSPTPIPSEEKIFDNNFEYDNLTNWEIDSKIWKIGNFSYQNNSYAPHIDHTYGGAAYRYLMFNPNSKINIGDFNEFKIQTKQMLSSTRDHCFTFWYYEDGEEYYSLKIVLHEPSASRDIYMYNSQIDNRGRWMLMRVSIQYKPMIQTEKYSFGLSIHYMPSRSRMEQFSIFAIDDLQLRPEQCEHNYNYPYTFDNMYEDLQLETIRPIKHSIGRVKADNPPGPQGNYFLFQNENSFANYIYTDTISILNVPADEPSKFSCVRFLYQTNGNVTLKIYSVVSDSYDYGHMPPEWTASNLSKTSWTIGIASFQTSYPHSIVFYMEKLADKNSYIKLDNLEVLNHSCQLAIDCDFNDGRRCSYTPYIDNETTNGINFGITSGPAFGQNWPGPKFDPNGDYGGGYLYLSAFRMKPSSKDFVSKIISAPRQLESGKQYCLTIFIILTSTDVELRLFIKRFGLSWNETNQYLEISKIGNIKQNDWTRLAINLSPEKLIDVQEIQLIIEGRIKPGSIGMIAIDEIKIQHDKCPTNGLLCENGLRISVGQICNFELDCPSGIDELDCGNCNFEHGSTCGWANVSTFDQRWFLTSVQNFNNRMAPHFDGDTNYTGHYLVMERAALTEQVGNAEISLNRQTTSKYLKSSYKDCTMEFFYYINMYQFCALVVQIGENEVGKSIIYNLFTNDSRGGWVKGYAHIGQRPTGFYVDIFAVMDKTINGVIAIDNIKFVDCAYPKPLPPNSKCNFGQFMCPNARFCINDDDLCDMVNDCGDNTDEINCTIRVNGCNFENTLITCQMKTDQMESIDGITNSDVEWKLTSGNKQTYTSYYPMIDNTMRSKRGQYLGLEPKISLKYNLTKTEAEFYTPMLTTQTQNACRMRFFYFIHGESAMINQVQLKIFIRKANKIIKDENPLKTISISPQTNGEQRWNKKVIEYQSTEPFQFVFHGKLVQNISRVAIDDITYDSNCYPSNTKPLTTTTAKLKTTTTTTKTTTIHKVTTTGKPIVDNHPDKNLSPIKITFAILVPLIVIASLIIIYFAFKKNRAKKQSQYNSTVMSMKVIQARTEQQ</sequence>
<feature type="domain" description="MAM" evidence="5">
    <location>
        <begin position="1725"/>
        <end position="1897"/>
    </location>
</feature>
<dbReference type="PRINTS" id="PR00261">
    <property type="entry name" value="LDLRECEPTOR"/>
</dbReference>
<evidence type="ECO:0000256" key="1">
    <source>
        <dbReference type="ARBA" id="ARBA00023157"/>
    </source>
</evidence>
<dbReference type="Gene3D" id="4.10.400.10">
    <property type="entry name" value="Low-density Lipoprotein Receptor"/>
    <property type="match status" value="4"/>
</dbReference>
<feature type="domain" description="MAM" evidence="5">
    <location>
        <begin position="35"/>
        <end position="119"/>
    </location>
</feature>
<feature type="disulfide bond" evidence="2">
    <location>
        <begin position="2468"/>
        <end position="2483"/>
    </location>
</feature>
<dbReference type="SUPFAM" id="SSF49899">
    <property type="entry name" value="Concanavalin A-like lectins/glucanases"/>
    <property type="match status" value="14"/>
</dbReference>
<dbReference type="InterPro" id="IPR036055">
    <property type="entry name" value="LDL_receptor-like_sf"/>
</dbReference>
<evidence type="ECO:0000256" key="4">
    <source>
        <dbReference type="SAM" id="SignalP"/>
    </source>
</evidence>
<dbReference type="OMA" id="DRECINE"/>
<feature type="domain" description="MAM" evidence="5">
    <location>
        <begin position="1013"/>
        <end position="1174"/>
    </location>
</feature>
<keyword evidence="1 2" id="KW-1015">Disulfide bond</keyword>
<feature type="domain" description="MAM" evidence="5">
    <location>
        <begin position="1369"/>
        <end position="1533"/>
    </location>
</feature>
<feature type="domain" description="MAM" evidence="5">
    <location>
        <begin position="2271"/>
        <end position="2438"/>
    </location>
</feature>
<keyword evidence="3" id="KW-1133">Transmembrane helix</keyword>
<dbReference type="PANTHER" id="PTHR23282">
    <property type="entry name" value="APICAL ENDOSOMAL GLYCOPROTEIN PRECURSOR"/>
    <property type="match status" value="1"/>
</dbReference>
<reference evidence="6" key="1">
    <citation type="submission" date="2022-12" db="EMBL/GenBank/DDBJ databases">
        <title>Genome assemblies of Blomia tropicalis.</title>
        <authorList>
            <person name="Cui Y."/>
        </authorList>
    </citation>
    <scope>NUCLEOTIDE SEQUENCE</scope>
    <source>
        <tissue evidence="6">Adult mites</tissue>
    </source>
</reference>
<evidence type="ECO:0000313" key="7">
    <source>
        <dbReference type="Proteomes" id="UP001142055"/>
    </source>
</evidence>
<dbReference type="PROSITE" id="PS50060">
    <property type="entry name" value="MAM_2"/>
    <property type="match status" value="13"/>
</dbReference>
<dbReference type="InterPro" id="IPR000998">
    <property type="entry name" value="MAM_dom"/>
</dbReference>
<accession>A0A9Q0MDH6</accession>
<feature type="domain" description="MAM" evidence="5">
    <location>
        <begin position="1922"/>
        <end position="2057"/>
    </location>
</feature>
<feature type="domain" description="MAM" evidence="5">
    <location>
        <begin position="789"/>
        <end position="955"/>
    </location>
</feature>
<dbReference type="PANTHER" id="PTHR23282:SF101">
    <property type="entry name" value="MAM DOMAIN-CONTAINING PROTEIN"/>
    <property type="match status" value="1"/>
</dbReference>
<dbReference type="CDD" id="cd06263">
    <property type="entry name" value="MAM"/>
    <property type="match status" value="1"/>
</dbReference>
<dbReference type="Pfam" id="PF00057">
    <property type="entry name" value="Ldl_recept_a"/>
    <property type="match status" value="1"/>
</dbReference>
<dbReference type="GO" id="GO:0016020">
    <property type="term" value="C:membrane"/>
    <property type="evidence" value="ECO:0007669"/>
    <property type="project" value="InterPro"/>
</dbReference>
<feature type="signal peptide" evidence="4">
    <location>
        <begin position="1"/>
        <end position="19"/>
    </location>
</feature>
<feature type="domain" description="MAM" evidence="5">
    <location>
        <begin position="2488"/>
        <end position="2673"/>
    </location>
</feature>
<evidence type="ECO:0000256" key="2">
    <source>
        <dbReference type="PROSITE-ProRule" id="PRU00124"/>
    </source>
</evidence>
<feature type="disulfide bond" evidence="2">
    <location>
        <begin position="997"/>
        <end position="1012"/>
    </location>
</feature>
<dbReference type="EMBL" id="JAPWDV010000001">
    <property type="protein sequence ID" value="KAJ6221795.1"/>
    <property type="molecule type" value="Genomic_DNA"/>
</dbReference>
<evidence type="ECO:0000256" key="3">
    <source>
        <dbReference type="SAM" id="Phobius"/>
    </source>
</evidence>
<dbReference type="Proteomes" id="UP001142055">
    <property type="component" value="Chromosome 1"/>
</dbReference>
<feature type="domain" description="MAM" evidence="5">
    <location>
        <begin position="176"/>
        <end position="344"/>
    </location>
</feature>
<feature type="domain" description="MAM" evidence="5">
    <location>
        <begin position="1193"/>
        <end position="1365"/>
    </location>
</feature>
<proteinExistence type="predicted"/>
<evidence type="ECO:0000259" key="5">
    <source>
        <dbReference type="PROSITE" id="PS50060"/>
    </source>
</evidence>
<comment type="caution">
    <text evidence="6">The sequence shown here is derived from an EMBL/GenBank/DDBJ whole genome shotgun (WGS) entry which is preliminary data.</text>
</comment>
<dbReference type="PROSITE" id="PS01209">
    <property type="entry name" value="LDLRA_1"/>
    <property type="match status" value="2"/>
</dbReference>
<evidence type="ECO:0000313" key="6">
    <source>
        <dbReference type="EMBL" id="KAJ6221795.1"/>
    </source>
</evidence>
<dbReference type="Pfam" id="PF00629">
    <property type="entry name" value="MAM"/>
    <property type="match status" value="12"/>
</dbReference>
<keyword evidence="3" id="KW-0472">Membrane</keyword>
<feature type="disulfide bond" evidence="2">
    <location>
        <begin position="756"/>
        <end position="774"/>
    </location>
</feature>
<gene>
    <name evidence="6" type="ORF">RDWZM_000340</name>
</gene>
<keyword evidence="7" id="KW-1185">Reference proteome</keyword>
<dbReference type="SMART" id="SM00192">
    <property type="entry name" value="LDLa"/>
    <property type="match status" value="5"/>
</dbReference>
<keyword evidence="3" id="KW-0812">Transmembrane</keyword>
<keyword evidence="4" id="KW-0732">Signal</keyword>
<dbReference type="Gene3D" id="2.60.120.200">
    <property type="match status" value="14"/>
</dbReference>
<feature type="domain" description="MAM" evidence="5">
    <location>
        <begin position="1535"/>
        <end position="1707"/>
    </location>
</feature>
<dbReference type="SMART" id="SM00137">
    <property type="entry name" value="MAM"/>
    <property type="match status" value="3"/>
</dbReference>
<feature type="transmembrane region" description="Helical" evidence="3">
    <location>
        <begin position="2722"/>
        <end position="2743"/>
    </location>
</feature>
<dbReference type="PROSITE" id="PS50068">
    <property type="entry name" value="LDLRA_2"/>
    <property type="match status" value="3"/>
</dbReference>
<feature type="domain" description="MAM" evidence="5">
    <location>
        <begin position="346"/>
        <end position="551"/>
    </location>
</feature>